<dbReference type="EMBL" id="JARBHB010000006">
    <property type="protein sequence ID" value="KAJ8880152.1"/>
    <property type="molecule type" value="Genomic_DNA"/>
</dbReference>
<keyword evidence="1" id="KW-0472">Membrane</keyword>
<keyword evidence="1" id="KW-1133">Transmembrane helix</keyword>
<evidence type="ECO:0000313" key="2">
    <source>
        <dbReference type="EMBL" id="KAJ8880152.1"/>
    </source>
</evidence>
<feature type="transmembrane region" description="Helical" evidence="1">
    <location>
        <begin position="58"/>
        <end position="80"/>
    </location>
</feature>
<proteinExistence type="predicted"/>
<organism evidence="2 3">
    <name type="scientific">Dryococelus australis</name>
    <dbReference type="NCBI Taxonomy" id="614101"/>
    <lineage>
        <taxon>Eukaryota</taxon>
        <taxon>Metazoa</taxon>
        <taxon>Ecdysozoa</taxon>
        <taxon>Arthropoda</taxon>
        <taxon>Hexapoda</taxon>
        <taxon>Insecta</taxon>
        <taxon>Pterygota</taxon>
        <taxon>Neoptera</taxon>
        <taxon>Polyneoptera</taxon>
        <taxon>Phasmatodea</taxon>
        <taxon>Verophasmatodea</taxon>
        <taxon>Anareolatae</taxon>
        <taxon>Phasmatidae</taxon>
        <taxon>Eurycanthinae</taxon>
        <taxon>Dryococelus</taxon>
    </lineage>
</organism>
<reference evidence="2 3" key="1">
    <citation type="submission" date="2023-02" db="EMBL/GenBank/DDBJ databases">
        <title>LHISI_Scaffold_Assembly.</title>
        <authorList>
            <person name="Stuart O.P."/>
            <person name="Cleave R."/>
            <person name="Magrath M.J.L."/>
            <person name="Mikheyev A.S."/>
        </authorList>
    </citation>
    <scope>NUCLEOTIDE SEQUENCE [LARGE SCALE GENOMIC DNA]</scope>
    <source>
        <strain evidence="2">Daus_M_001</strain>
        <tissue evidence="2">Leg muscle</tissue>
    </source>
</reference>
<keyword evidence="3" id="KW-1185">Reference proteome</keyword>
<feature type="transmembrane region" description="Helical" evidence="1">
    <location>
        <begin position="92"/>
        <end position="116"/>
    </location>
</feature>
<name>A0ABQ9H7B7_9NEOP</name>
<keyword evidence="1" id="KW-0812">Transmembrane</keyword>
<comment type="caution">
    <text evidence="2">The sequence shown here is derived from an EMBL/GenBank/DDBJ whole genome shotgun (WGS) entry which is preliminary data.</text>
</comment>
<gene>
    <name evidence="2" type="ORF">PR048_016615</name>
</gene>
<protein>
    <submittedName>
        <fullName evidence="2">Uncharacterized protein</fullName>
    </submittedName>
</protein>
<accession>A0ABQ9H7B7</accession>
<evidence type="ECO:0000313" key="3">
    <source>
        <dbReference type="Proteomes" id="UP001159363"/>
    </source>
</evidence>
<sequence length="123" mass="12759">MQEWGKAGGTRVNQQATGQVYVHQGEVGRESASIHTSRGFGGYQGGTALRWPGVKLHVVGPLLALWAAATLLHGALLVQAVRTLARSAPHDLLVLAAVELGLALATVATAAAALLVDCHHDPD</sequence>
<evidence type="ECO:0000256" key="1">
    <source>
        <dbReference type="SAM" id="Phobius"/>
    </source>
</evidence>
<dbReference type="Proteomes" id="UP001159363">
    <property type="component" value="Chromosome 5"/>
</dbReference>